<feature type="domain" description="OBG-type G" evidence="6">
    <location>
        <begin position="159"/>
        <end position="329"/>
    </location>
</feature>
<dbReference type="InterPro" id="IPR036726">
    <property type="entry name" value="GTP1_OBG_dom_sf"/>
</dbReference>
<dbReference type="InterPro" id="IPR031167">
    <property type="entry name" value="G_OBG"/>
</dbReference>
<dbReference type="InterPro" id="IPR006169">
    <property type="entry name" value="GTP1_OBG_dom"/>
</dbReference>
<feature type="binding site" evidence="5">
    <location>
        <begin position="190"/>
        <end position="194"/>
    </location>
    <ligand>
        <name>GTP</name>
        <dbReference type="ChEBI" id="CHEBI:37565"/>
    </ligand>
</feature>
<dbReference type="SUPFAM" id="SSF52540">
    <property type="entry name" value="P-loop containing nucleoside triphosphate hydrolases"/>
    <property type="match status" value="1"/>
</dbReference>
<keyword evidence="5" id="KW-0963">Cytoplasm</keyword>
<dbReference type="PIRSF" id="PIRSF002401">
    <property type="entry name" value="GTP_bd_Obg/CgtA"/>
    <property type="match status" value="1"/>
</dbReference>
<proteinExistence type="inferred from homology"/>
<comment type="caution">
    <text evidence="8">The sequence shown here is derived from an EMBL/GenBank/DDBJ whole genome shotgun (WGS) entry which is preliminary data.</text>
</comment>
<dbReference type="CDD" id="cd01898">
    <property type="entry name" value="Obg"/>
    <property type="match status" value="1"/>
</dbReference>
<dbReference type="Pfam" id="PF01018">
    <property type="entry name" value="GTP1_OBG"/>
    <property type="match status" value="1"/>
</dbReference>
<keyword evidence="4 5" id="KW-0342">GTP-binding</keyword>
<dbReference type="InterPro" id="IPR006073">
    <property type="entry name" value="GTP-bd"/>
</dbReference>
<feature type="binding site" evidence="5">
    <location>
        <begin position="282"/>
        <end position="285"/>
    </location>
    <ligand>
        <name>GTP</name>
        <dbReference type="ChEBI" id="CHEBI:37565"/>
    </ligand>
</feature>
<dbReference type="InterPro" id="IPR027417">
    <property type="entry name" value="P-loop_NTPase"/>
</dbReference>
<evidence type="ECO:0000313" key="9">
    <source>
        <dbReference type="Proteomes" id="UP001194714"/>
    </source>
</evidence>
<comment type="subcellular location">
    <subcellularLocation>
        <location evidence="5">Cytoplasm</location>
    </subcellularLocation>
</comment>
<keyword evidence="5" id="KW-0378">Hydrolase</keyword>
<feature type="binding site" evidence="5">
    <location>
        <position position="172"/>
    </location>
    <ligand>
        <name>Mg(2+)</name>
        <dbReference type="ChEBI" id="CHEBI:18420"/>
    </ligand>
</feature>
<dbReference type="PRINTS" id="PR00326">
    <property type="entry name" value="GTP1OBG"/>
</dbReference>
<evidence type="ECO:0000259" key="6">
    <source>
        <dbReference type="PROSITE" id="PS51710"/>
    </source>
</evidence>
<dbReference type="PROSITE" id="PS51710">
    <property type="entry name" value="G_OBG"/>
    <property type="match status" value="1"/>
</dbReference>
<dbReference type="InterPro" id="IPR045086">
    <property type="entry name" value="OBG_GTPase"/>
</dbReference>
<organism evidence="8 9">
    <name type="scientific">Candidatus Neptunichlamydia vexilliferae</name>
    <dbReference type="NCBI Taxonomy" id="1651774"/>
    <lineage>
        <taxon>Bacteria</taxon>
        <taxon>Pseudomonadati</taxon>
        <taxon>Chlamydiota</taxon>
        <taxon>Chlamydiia</taxon>
        <taxon>Parachlamydiales</taxon>
        <taxon>Simkaniaceae</taxon>
        <taxon>Candidatus Neptunichlamydia</taxon>
    </lineage>
</organism>
<sequence>MFTDSVKLKLSAGNGGTGIVAWRREKYLPKGGPYGGNGGRGGSIIIKSDPQIHSLDSFRNRRLISAENGRPGAPNNQQGRSGKNLILKVPCGTLIRDSETGTLIYDLTEPGEEFPLCAGGQGGHGNTFFKTPTNRAPNKCTPGKGGEVKSVELELKLIADVGFMGFPNAGKSTLLSKLAAIEVKTGAYPFTTLKPNLSFIEFDDFSRIYIADIPGIIPDAHEDRGLGLSFLRHVERSSTLIYVIDISGEEGRDPYQDFLTLRAEAEAYSPEILKKPFLVALNKVDKGNEAHLEAFKEAYPFPKETLFEISALKEEGLSPFTEKMRARAQEGGKKYH</sequence>
<dbReference type="Gene3D" id="3.40.50.300">
    <property type="entry name" value="P-loop containing nucleotide triphosphate hydrolases"/>
    <property type="match status" value="1"/>
</dbReference>
<dbReference type="PROSITE" id="PS51883">
    <property type="entry name" value="OBG"/>
    <property type="match status" value="1"/>
</dbReference>
<evidence type="ECO:0000256" key="2">
    <source>
        <dbReference type="ARBA" id="ARBA00022741"/>
    </source>
</evidence>
<feature type="domain" description="Obg" evidence="7">
    <location>
        <begin position="1"/>
        <end position="158"/>
    </location>
</feature>
<evidence type="ECO:0000256" key="4">
    <source>
        <dbReference type="ARBA" id="ARBA00023134"/>
    </source>
</evidence>
<protein>
    <recommendedName>
        <fullName evidence="5">GTPase Obg</fullName>
        <ecNumber evidence="5">3.6.5.-</ecNumber>
    </recommendedName>
    <alternativeName>
        <fullName evidence="5">GTP-binding protein Obg</fullName>
    </alternativeName>
</protein>
<feature type="binding site" evidence="5">
    <location>
        <begin position="310"/>
        <end position="312"/>
    </location>
    <ligand>
        <name>GTP</name>
        <dbReference type="ChEBI" id="CHEBI:37565"/>
    </ligand>
</feature>
<evidence type="ECO:0000256" key="1">
    <source>
        <dbReference type="ARBA" id="ARBA00007699"/>
    </source>
</evidence>
<comment type="subunit">
    <text evidence="5">Monomer.</text>
</comment>
<dbReference type="PANTHER" id="PTHR11702:SF31">
    <property type="entry name" value="MITOCHONDRIAL RIBOSOME-ASSOCIATED GTPASE 2"/>
    <property type="match status" value="1"/>
</dbReference>
<reference evidence="8 9" key="1">
    <citation type="submission" date="2020-01" db="EMBL/GenBank/DDBJ databases">
        <title>Draft genome sequence of Cand. Neptunochlamydia vexilliferae K9.</title>
        <authorList>
            <person name="Schulz F."/>
            <person name="Koestlbacher S."/>
            <person name="Wascher F."/>
            <person name="Pizzetti I."/>
            <person name="Horn M."/>
        </authorList>
    </citation>
    <scope>NUCLEOTIDE SEQUENCE [LARGE SCALE GENOMIC DNA]</scope>
    <source>
        <strain evidence="8 9">K9</strain>
    </source>
</reference>
<keyword evidence="3 5" id="KW-0460">Magnesium</keyword>
<comment type="similarity">
    <text evidence="1 5">Belongs to the TRAFAC class OBG-HflX-like GTPase superfamily. OBG GTPase family.</text>
</comment>
<feature type="binding site" evidence="5">
    <location>
        <begin position="165"/>
        <end position="172"/>
    </location>
    <ligand>
        <name>GTP</name>
        <dbReference type="ChEBI" id="CHEBI:37565"/>
    </ligand>
</feature>
<dbReference type="EMBL" id="JAAEJV010000052">
    <property type="protein sequence ID" value="MBF5059933.1"/>
    <property type="molecule type" value="Genomic_DNA"/>
</dbReference>
<dbReference type="SUPFAM" id="SSF82051">
    <property type="entry name" value="Obg GTP-binding protein N-terminal domain"/>
    <property type="match status" value="1"/>
</dbReference>
<dbReference type="EC" id="3.6.5.-" evidence="5"/>
<dbReference type="Gene3D" id="2.70.210.12">
    <property type="entry name" value="GTP1/OBG domain"/>
    <property type="match status" value="1"/>
</dbReference>
<dbReference type="Pfam" id="PF01926">
    <property type="entry name" value="MMR_HSR1"/>
    <property type="match status" value="1"/>
</dbReference>
<evidence type="ECO:0000313" key="8">
    <source>
        <dbReference type="EMBL" id="MBF5059933.1"/>
    </source>
</evidence>
<evidence type="ECO:0000259" key="7">
    <source>
        <dbReference type="PROSITE" id="PS51883"/>
    </source>
</evidence>
<feature type="binding site" evidence="5">
    <location>
        <begin position="212"/>
        <end position="215"/>
    </location>
    <ligand>
        <name>GTP</name>
        <dbReference type="ChEBI" id="CHEBI:37565"/>
    </ligand>
</feature>
<evidence type="ECO:0000256" key="3">
    <source>
        <dbReference type="ARBA" id="ARBA00022842"/>
    </source>
</evidence>
<dbReference type="HAMAP" id="MF_01454">
    <property type="entry name" value="GTPase_Obg"/>
    <property type="match status" value="1"/>
</dbReference>
<keyword evidence="9" id="KW-1185">Reference proteome</keyword>
<keyword evidence="5" id="KW-0479">Metal-binding</keyword>
<dbReference type="NCBIfam" id="TIGR02729">
    <property type="entry name" value="Obg_CgtA"/>
    <property type="match status" value="1"/>
</dbReference>
<comment type="cofactor">
    <cofactor evidence="5">
        <name>Mg(2+)</name>
        <dbReference type="ChEBI" id="CHEBI:18420"/>
    </cofactor>
</comment>
<dbReference type="InterPro" id="IPR014100">
    <property type="entry name" value="GTP-bd_Obg/CgtA"/>
</dbReference>
<dbReference type="PANTHER" id="PTHR11702">
    <property type="entry name" value="DEVELOPMENTALLY REGULATED GTP-BINDING PROTEIN-RELATED"/>
    <property type="match status" value="1"/>
</dbReference>
<accession>A0ABS0B0L3</accession>
<dbReference type="RefSeq" id="WP_194848255.1">
    <property type="nucleotide sequence ID" value="NZ_JAAEJV010000052.1"/>
</dbReference>
<evidence type="ECO:0000256" key="5">
    <source>
        <dbReference type="HAMAP-Rule" id="MF_01454"/>
    </source>
</evidence>
<keyword evidence="2 5" id="KW-0547">Nucleotide-binding</keyword>
<name>A0ABS0B0L3_9BACT</name>
<gene>
    <name evidence="5" type="primary">obg</name>
    <name evidence="8" type="ORF">NEPTK9_001457</name>
</gene>
<dbReference type="NCBIfam" id="NF008956">
    <property type="entry name" value="PRK12299.1"/>
    <property type="match status" value="1"/>
</dbReference>
<feature type="binding site" evidence="5">
    <location>
        <position position="192"/>
    </location>
    <ligand>
        <name>Mg(2+)</name>
        <dbReference type="ChEBI" id="CHEBI:18420"/>
    </ligand>
</feature>
<comment type="function">
    <text evidence="5">An essential GTPase which binds GTP, GDP and possibly (p)ppGpp with moderate affinity, with high nucleotide exchange rates and a fairly low GTP hydrolysis rate. Plays a role in control of the cell cycle, stress response, ribosome biogenesis and in those bacteria that undergo differentiation, in morphogenesis control.</text>
</comment>
<dbReference type="Proteomes" id="UP001194714">
    <property type="component" value="Unassembled WGS sequence"/>
</dbReference>